<sequence length="195" mass="21998">MHLHSALQEEAQCRGISGAKWMTEAAREKLNAVYAFEGKKVPHDGPAPDWDCTCGHYFYRTLKDAYLTPYNIYAHVTCLKRTMLHTGGGRTTQYSIDYFLSPERPGQKVYIAPAMPPAMQQPVYPSALAWPPPILGSSHDQQEVLGAIGMSLGIPILDRDDMRGCPSCLEINGWRKKTEITDRMRKDFFGEGYRK</sequence>
<name>A0A0F9TTV5_9ZZZZ</name>
<organism evidence="1">
    <name type="scientific">marine sediment metagenome</name>
    <dbReference type="NCBI Taxonomy" id="412755"/>
    <lineage>
        <taxon>unclassified sequences</taxon>
        <taxon>metagenomes</taxon>
        <taxon>ecological metagenomes</taxon>
    </lineage>
</organism>
<dbReference type="EMBL" id="LAZR01000171">
    <property type="protein sequence ID" value="KKN84480.1"/>
    <property type="molecule type" value="Genomic_DNA"/>
</dbReference>
<reference evidence="1" key="1">
    <citation type="journal article" date="2015" name="Nature">
        <title>Complex archaea that bridge the gap between prokaryotes and eukaryotes.</title>
        <authorList>
            <person name="Spang A."/>
            <person name="Saw J.H."/>
            <person name="Jorgensen S.L."/>
            <person name="Zaremba-Niedzwiedzka K."/>
            <person name="Martijn J."/>
            <person name="Lind A.E."/>
            <person name="van Eijk R."/>
            <person name="Schleper C."/>
            <person name="Guy L."/>
            <person name="Ettema T.J."/>
        </authorList>
    </citation>
    <scope>NUCLEOTIDE SEQUENCE</scope>
</reference>
<protein>
    <submittedName>
        <fullName evidence="1">Uncharacterized protein</fullName>
    </submittedName>
</protein>
<gene>
    <name evidence="1" type="ORF">LCGC14_0289420</name>
</gene>
<evidence type="ECO:0000313" key="1">
    <source>
        <dbReference type="EMBL" id="KKN84480.1"/>
    </source>
</evidence>
<accession>A0A0F9TTV5</accession>
<dbReference type="AlphaFoldDB" id="A0A0F9TTV5"/>
<proteinExistence type="predicted"/>
<comment type="caution">
    <text evidence="1">The sequence shown here is derived from an EMBL/GenBank/DDBJ whole genome shotgun (WGS) entry which is preliminary data.</text>
</comment>